<comment type="caution">
    <text evidence="2">The sequence shown here is derived from an EMBL/GenBank/DDBJ whole genome shotgun (WGS) entry which is preliminary data.</text>
</comment>
<evidence type="ECO:0000256" key="1">
    <source>
        <dbReference type="SAM" id="SignalP"/>
    </source>
</evidence>
<evidence type="ECO:0000313" key="3">
    <source>
        <dbReference type="Proteomes" id="UP000006238"/>
    </source>
</evidence>
<protein>
    <submittedName>
        <fullName evidence="2">Uncharacterized protein</fullName>
    </submittedName>
</protein>
<reference evidence="2 3" key="1">
    <citation type="submission" date="2010-02" db="EMBL/GenBank/DDBJ databases">
        <authorList>
            <person name="Weinstock G."/>
            <person name="Sodergren E."/>
            <person name="Clifton S."/>
            <person name="Fulton L."/>
            <person name="Fulton B."/>
            <person name="Courtney L."/>
            <person name="Fronick C."/>
            <person name="Harrison M."/>
            <person name="Strong C."/>
            <person name="Farmer C."/>
            <person name="Delahaunty K."/>
            <person name="Markovic C."/>
            <person name="Hall O."/>
            <person name="Minx P."/>
            <person name="Tomlinson C."/>
            <person name="Mitreva M."/>
            <person name="Nelson J."/>
            <person name="Hou S."/>
            <person name="Wollam A."/>
            <person name="Pepin K.H."/>
            <person name="Johnson M."/>
            <person name="Bhonagiri V."/>
            <person name="Zhang X."/>
            <person name="Suruliraj S."/>
            <person name="Warren W."/>
            <person name="Chinwalla A."/>
            <person name="Mardis E.R."/>
            <person name="Wilson R.K."/>
        </authorList>
    </citation>
    <scope>NUCLEOTIDE SEQUENCE [LARGE SCALE GENOMIC DNA]</scope>
    <source>
        <strain evidence="2 3">DSM 2876</strain>
    </source>
</reference>
<feature type="signal peptide" evidence="1">
    <location>
        <begin position="1"/>
        <end position="25"/>
    </location>
</feature>
<proteinExistence type="predicted"/>
<evidence type="ECO:0000313" key="2">
    <source>
        <dbReference type="EMBL" id="EFF67959.1"/>
    </source>
</evidence>
<dbReference type="AlphaFoldDB" id="D4S169"/>
<dbReference type="EMBL" id="ABWN01000033">
    <property type="protein sequence ID" value="EFF67959.1"/>
    <property type="molecule type" value="Genomic_DNA"/>
</dbReference>
<keyword evidence="1" id="KW-0732">Signal</keyword>
<dbReference type="GeneID" id="98918018"/>
<feature type="chain" id="PRO_5003062916" evidence="1">
    <location>
        <begin position="26"/>
        <end position="133"/>
    </location>
</feature>
<name>D4S169_9FIRM</name>
<organism evidence="2 3">
    <name type="scientific">Eshraghiella crossota DSM 2876</name>
    <dbReference type="NCBI Taxonomy" id="511680"/>
    <lineage>
        <taxon>Bacteria</taxon>
        <taxon>Bacillati</taxon>
        <taxon>Bacillota</taxon>
        <taxon>Clostridia</taxon>
        <taxon>Lachnospirales</taxon>
        <taxon>Lachnospiraceae</taxon>
        <taxon>Eshraghiella</taxon>
    </lineage>
</organism>
<dbReference type="HOGENOM" id="CLU_1902805_0_0_9"/>
<accession>D4S169</accession>
<sequence length="133" mass="14826">MRKKFLTAVLTALLCTSFITNIVGAATSGVIYPKKKSWMVWDCNMSVTSAGGYAYTAMAKQRKGIYFQSEKIELFAYCEGRENVLRTVANTYDSSVALSEHITPNYNPNGKATVNIYIDDSQYGYGSIKLENF</sequence>
<keyword evidence="3" id="KW-1185">Reference proteome</keyword>
<dbReference type="RefSeq" id="WP_005603677.1">
    <property type="nucleotide sequence ID" value="NZ_GG663524.1"/>
</dbReference>
<gene>
    <name evidence="2" type="ORF">BUTYVIB_01839</name>
</gene>
<dbReference type="Proteomes" id="UP000006238">
    <property type="component" value="Unassembled WGS sequence"/>
</dbReference>